<keyword evidence="4" id="KW-1185">Reference proteome</keyword>
<dbReference type="PANTHER" id="PTHR22916">
    <property type="entry name" value="GLYCOSYLTRANSFERASE"/>
    <property type="match status" value="1"/>
</dbReference>
<feature type="domain" description="Glycosyltransferase 2-like" evidence="1">
    <location>
        <begin position="50"/>
        <end position="174"/>
    </location>
</feature>
<dbReference type="InterPro" id="IPR001173">
    <property type="entry name" value="Glyco_trans_2-like"/>
</dbReference>
<evidence type="ECO:0008006" key="5">
    <source>
        <dbReference type="Google" id="ProtNLM"/>
    </source>
</evidence>
<dbReference type="CDD" id="cd00761">
    <property type="entry name" value="Glyco_tranf_GTA_type"/>
    <property type="match status" value="1"/>
</dbReference>
<dbReference type="HOGENOM" id="CLU_435774_0_0_1"/>
<dbReference type="Gene3D" id="3.40.50.150">
    <property type="entry name" value="Vaccinia Virus protein VP39"/>
    <property type="match status" value="1"/>
</dbReference>
<accession>A0A0D3KE36</accession>
<name>A0A0D3KE36_EMIH1</name>
<proteinExistence type="predicted"/>
<dbReference type="SUPFAM" id="SSF53335">
    <property type="entry name" value="S-adenosyl-L-methionine-dependent methyltransferases"/>
    <property type="match status" value="1"/>
</dbReference>
<evidence type="ECO:0000259" key="1">
    <source>
        <dbReference type="Pfam" id="PF00535"/>
    </source>
</evidence>
<dbReference type="RefSeq" id="XP_005786450.1">
    <property type="nucleotide sequence ID" value="XM_005786393.1"/>
</dbReference>
<protein>
    <recommendedName>
        <fullName evidence="5">Glycosyltransferase 2-like domain-containing protein</fullName>
    </recommendedName>
</protein>
<feature type="domain" description="DOT1" evidence="2">
    <location>
        <begin position="390"/>
        <end position="446"/>
    </location>
</feature>
<dbReference type="STRING" id="2903.R1FEW8"/>
<evidence type="ECO:0000313" key="4">
    <source>
        <dbReference type="Proteomes" id="UP000013827"/>
    </source>
</evidence>
<sequence length="628" mass="66114">MLLSSVATLSPSRSVARFAEVSPLRLPLAPAAPVGDWAVDGSPESWPSVSVVMISHERRHFLPHALASIAAQDYPASRLEVIVVDDSAAAGAAGWSAVSACPAAEQLERLRFLHAPPVPRRAALGAKRNAALSVATGELVAVWDDDDFYSPCRLRQQAAALRSGGGADVCMLDDSGDEPTLHYFDASLGAFSAVSHSPLAQPCAMMCLPPKRYRRSLWGRGASRYPPGRDTGEDLVFFDALLAHGARVVGCEGARRGVPWVRARHAANVVADASTAAAREEEVSVDEAVERTQLAPDTAAFLLALAAAEDAAATPAARLLARVRLLAPPSAADAADATAAATAAYEPHPKLAPLRRLLAAARESAAAATPGAMSAEAAALGEVYRRAATDGELLEEGVEQLLRLLQPGPGAVFCDLGSGRGEALLHVAARGRYRGCIGVELLEERHSTAVGSLAAAVGDGLLPSPVRLVRGDLTELGAWVERERAEADGAEAPRRWSGEARDGEDGEAVPLRDVSHVFACSVCYDDVLLRSMATALGDVRLFPRFQLLVSLRALPSQPHLVQVGEVQLVTSWNGGATARVYVPTDLLERPDDALPLPALSQLLCSGGVCTLPLGLQWPRDSIVPLPRL</sequence>
<organism evidence="3 4">
    <name type="scientific">Emiliania huxleyi (strain CCMP1516)</name>
    <dbReference type="NCBI Taxonomy" id="280463"/>
    <lineage>
        <taxon>Eukaryota</taxon>
        <taxon>Haptista</taxon>
        <taxon>Haptophyta</taxon>
        <taxon>Prymnesiophyceae</taxon>
        <taxon>Isochrysidales</taxon>
        <taxon>Noelaerhabdaceae</taxon>
        <taxon>Emiliania</taxon>
    </lineage>
</organism>
<dbReference type="PaxDb" id="2903-EOD34021"/>
<dbReference type="Pfam" id="PF08123">
    <property type="entry name" value="DOT1"/>
    <property type="match status" value="1"/>
</dbReference>
<dbReference type="InterPro" id="IPR025789">
    <property type="entry name" value="DOT1_dom"/>
</dbReference>
<evidence type="ECO:0000313" key="3">
    <source>
        <dbReference type="EnsemblProtists" id="EOD34021"/>
    </source>
</evidence>
<dbReference type="InterPro" id="IPR029063">
    <property type="entry name" value="SAM-dependent_MTases_sf"/>
</dbReference>
<dbReference type="Proteomes" id="UP000013827">
    <property type="component" value="Unassembled WGS sequence"/>
</dbReference>
<dbReference type="InterPro" id="IPR029044">
    <property type="entry name" value="Nucleotide-diphossugar_trans"/>
</dbReference>
<dbReference type="SUPFAM" id="SSF53448">
    <property type="entry name" value="Nucleotide-diphospho-sugar transferases"/>
    <property type="match status" value="1"/>
</dbReference>
<dbReference type="GeneID" id="17279291"/>
<dbReference type="KEGG" id="ehx:EMIHUDRAFT_111401"/>
<evidence type="ECO:0000259" key="2">
    <source>
        <dbReference type="Pfam" id="PF08123"/>
    </source>
</evidence>
<reference evidence="4" key="1">
    <citation type="journal article" date="2013" name="Nature">
        <title>Pan genome of the phytoplankton Emiliania underpins its global distribution.</title>
        <authorList>
            <person name="Read B.A."/>
            <person name="Kegel J."/>
            <person name="Klute M.J."/>
            <person name="Kuo A."/>
            <person name="Lefebvre S.C."/>
            <person name="Maumus F."/>
            <person name="Mayer C."/>
            <person name="Miller J."/>
            <person name="Monier A."/>
            <person name="Salamov A."/>
            <person name="Young J."/>
            <person name="Aguilar M."/>
            <person name="Claverie J.M."/>
            <person name="Frickenhaus S."/>
            <person name="Gonzalez K."/>
            <person name="Herman E.K."/>
            <person name="Lin Y.C."/>
            <person name="Napier J."/>
            <person name="Ogata H."/>
            <person name="Sarno A.F."/>
            <person name="Shmutz J."/>
            <person name="Schroeder D."/>
            <person name="de Vargas C."/>
            <person name="Verret F."/>
            <person name="von Dassow P."/>
            <person name="Valentin K."/>
            <person name="Van de Peer Y."/>
            <person name="Wheeler G."/>
            <person name="Dacks J.B."/>
            <person name="Delwiche C.F."/>
            <person name="Dyhrman S.T."/>
            <person name="Glockner G."/>
            <person name="John U."/>
            <person name="Richards T."/>
            <person name="Worden A.Z."/>
            <person name="Zhang X."/>
            <person name="Grigoriev I.V."/>
            <person name="Allen A.E."/>
            <person name="Bidle K."/>
            <person name="Borodovsky M."/>
            <person name="Bowler C."/>
            <person name="Brownlee C."/>
            <person name="Cock J.M."/>
            <person name="Elias M."/>
            <person name="Gladyshev V.N."/>
            <person name="Groth M."/>
            <person name="Guda C."/>
            <person name="Hadaegh A."/>
            <person name="Iglesias-Rodriguez M.D."/>
            <person name="Jenkins J."/>
            <person name="Jones B.M."/>
            <person name="Lawson T."/>
            <person name="Leese F."/>
            <person name="Lindquist E."/>
            <person name="Lobanov A."/>
            <person name="Lomsadze A."/>
            <person name="Malik S.B."/>
            <person name="Marsh M.E."/>
            <person name="Mackinder L."/>
            <person name="Mock T."/>
            <person name="Mueller-Roeber B."/>
            <person name="Pagarete A."/>
            <person name="Parker M."/>
            <person name="Probert I."/>
            <person name="Quesneville H."/>
            <person name="Raines C."/>
            <person name="Rensing S.A."/>
            <person name="Riano-Pachon D.M."/>
            <person name="Richier S."/>
            <person name="Rokitta S."/>
            <person name="Shiraiwa Y."/>
            <person name="Soanes D.M."/>
            <person name="van der Giezen M."/>
            <person name="Wahlund T.M."/>
            <person name="Williams B."/>
            <person name="Wilson W."/>
            <person name="Wolfe G."/>
            <person name="Wurch L.L."/>
        </authorList>
    </citation>
    <scope>NUCLEOTIDE SEQUENCE</scope>
</reference>
<reference evidence="3" key="2">
    <citation type="submission" date="2024-10" db="UniProtKB">
        <authorList>
            <consortium name="EnsemblProtists"/>
        </authorList>
    </citation>
    <scope>IDENTIFICATION</scope>
</reference>
<dbReference type="GO" id="GO:0031151">
    <property type="term" value="F:histone H3K79 methyltransferase activity"/>
    <property type="evidence" value="ECO:0007669"/>
    <property type="project" value="InterPro"/>
</dbReference>
<dbReference type="GO" id="GO:0016758">
    <property type="term" value="F:hexosyltransferase activity"/>
    <property type="evidence" value="ECO:0007669"/>
    <property type="project" value="UniProtKB-ARBA"/>
</dbReference>
<dbReference type="AlphaFoldDB" id="A0A0D3KE36"/>
<dbReference type="EnsemblProtists" id="EOD34021">
    <property type="protein sequence ID" value="EOD34021"/>
    <property type="gene ID" value="EMIHUDRAFT_111401"/>
</dbReference>
<dbReference type="Gene3D" id="3.90.550.10">
    <property type="entry name" value="Spore Coat Polysaccharide Biosynthesis Protein SpsA, Chain A"/>
    <property type="match status" value="1"/>
</dbReference>
<dbReference type="Pfam" id="PF00535">
    <property type="entry name" value="Glycos_transf_2"/>
    <property type="match status" value="1"/>
</dbReference>
<dbReference type="PANTHER" id="PTHR22916:SF3">
    <property type="entry name" value="UDP-GLCNAC:BETAGAL BETA-1,3-N-ACETYLGLUCOSAMINYLTRANSFERASE-LIKE PROTEIN 1"/>
    <property type="match status" value="1"/>
</dbReference>